<evidence type="ECO:0000313" key="2">
    <source>
        <dbReference type="Proteomes" id="UP000826656"/>
    </source>
</evidence>
<keyword evidence="2" id="KW-1185">Reference proteome</keyword>
<proteinExistence type="predicted"/>
<organism evidence="1 2">
    <name type="scientific">Solanum tuberosum</name>
    <name type="common">Potato</name>
    <dbReference type="NCBI Taxonomy" id="4113"/>
    <lineage>
        <taxon>Eukaryota</taxon>
        <taxon>Viridiplantae</taxon>
        <taxon>Streptophyta</taxon>
        <taxon>Embryophyta</taxon>
        <taxon>Tracheophyta</taxon>
        <taxon>Spermatophyta</taxon>
        <taxon>Magnoliopsida</taxon>
        <taxon>eudicotyledons</taxon>
        <taxon>Gunneridae</taxon>
        <taxon>Pentapetalae</taxon>
        <taxon>asterids</taxon>
        <taxon>lamiids</taxon>
        <taxon>Solanales</taxon>
        <taxon>Solanaceae</taxon>
        <taxon>Solanoideae</taxon>
        <taxon>Solaneae</taxon>
        <taxon>Solanum</taxon>
    </lineage>
</organism>
<dbReference type="Proteomes" id="UP000826656">
    <property type="component" value="Unassembled WGS sequence"/>
</dbReference>
<gene>
    <name evidence="1" type="ORF">KY290_001771</name>
</gene>
<accession>A0ABQ7WQ40</accession>
<reference evidence="1 2" key="1">
    <citation type="journal article" date="2021" name="bioRxiv">
        <title>Chromosome-scale and haplotype-resolved genome assembly of a tetraploid potato cultivar.</title>
        <authorList>
            <person name="Sun H."/>
            <person name="Jiao W.-B."/>
            <person name="Krause K."/>
            <person name="Campoy J.A."/>
            <person name="Goel M."/>
            <person name="Folz-Donahue K."/>
            <person name="Kukat C."/>
            <person name="Huettel B."/>
            <person name="Schneeberger K."/>
        </authorList>
    </citation>
    <scope>NUCLEOTIDE SEQUENCE [LARGE SCALE GENOMIC DNA]</scope>
    <source>
        <strain evidence="1">SolTubOtavaFocal</strain>
        <tissue evidence="1">Leaves</tissue>
    </source>
</reference>
<protein>
    <submittedName>
        <fullName evidence="1">Uncharacterized protein</fullName>
    </submittedName>
</protein>
<sequence>MGVKGMFLVLETLCPTKMDIQKATAEEKGEYCSSIPRTSLWHLGELRTIWQDIQQYPIAAN</sequence>
<comment type="caution">
    <text evidence="1">The sequence shown here is derived from an EMBL/GenBank/DDBJ whole genome shotgun (WGS) entry which is preliminary data.</text>
</comment>
<evidence type="ECO:0000313" key="1">
    <source>
        <dbReference type="EMBL" id="KAH0782173.1"/>
    </source>
</evidence>
<name>A0ABQ7WQ40_SOLTU</name>
<dbReference type="EMBL" id="JAIVGD010000001">
    <property type="protein sequence ID" value="KAH0782173.1"/>
    <property type="molecule type" value="Genomic_DNA"/>
</dbReference>